<comment type="subunit">
    <text evidence="4">Homodimer.</text>
</comment>
<dbReference type="InterPro" id="IPR020103">
    <property type="entry name" value="PsdUridine_synth_cat_dom_sf"/>
</dbReference>
<evidence type="ECO:0000256" key="3">
    <source>
        <dbReference type="ARBA" id="ARBA00023235"/>
    </source>
</evidence>
<dbReference type="FunFam" id="3.30.70.580:FF:000001">
    <property type="entry name" value="tRNA pseudouridine synthase A"/>
    <property type="match status" value="1"/>
</dbReference>
<dbReference type="InterPro" id="IPR001406">
    <property type="entry name" value="PsdUridine_synth_TruA"/>
</dbReference>
<evidence type="ECO:0000256" key="4">
    <source>
        <dbReference type="HAMAP-Rule" id="MF_00171"/>
    </source>
</evidence>
<evidence type="ECO:0000256" key="5">
    <source>
        <dbReference type="PIRSR" id="PIRSR001430-1"/>
    </source>
</evidence>
<proteinExistence type="inferred from homology"/>
<evidence type="ECO:0000256" key="2">
    <source>
        <dbReference type="ARBA" id="ARBA00022694"/>
    </source>
</evidence>
<feature type="active site" description="Nucleophile" evidence="4 5">
    <location>
        <position position="62"/>
    </location>
</feature>
<protein>
    <recommendedName>
        <fullName evidence="4">tRNA pseudouridine synthase A</fullName>
        <ecNumber evidence="4">5.4.99.12</ecNumber>
    </recommendedName>
    <alternativeName>
        <fullName evidence="4">tRNA pseudouridine(38-40) synthase</fullName>
    </alternativeName>
    <alternativeName>
        <fullName evidence="4">tRNA pseudouridylate synthase I</fullName>
    </alternativeName>
    <alternativeName>
        <fullName evidence="4">tRNA-uridine isomerase I</fullName>
    </alternativeName>
</protein>
<organism evidence="9 10">
    <name type="scientific">Bacteroides coprosuis DSM 18011</name>
    <dbReference type="NCBI Taxonomy" id="679937"/>
    <lineage>
        <taxon>Bacteria</taxon>
        <taxon>Pseudomonadati</taxon>
        <taxon>Bacteroidota</taxon>
        <taxon>Bacteroidia</taxon>
        <taxon>Bacteroidales</taxon>
        <taxon>Bacteroidaceae</taxon>
        <taxon>Bacteroides</taxon>
    </lineage>
</organism>
<dbReference type="InterPro" id="IPR020095">
    <property type="entry name" value="PsdUridine_synth_TruA_C"/>
</dbReference>
<dbReference type="Gene3D" id="3.30.70.580">
    <property type="entry name" value="Pseudouridine synthase I, catalytic domain, N-terminal subdomain"/>
    <property type="match status" value="1"/>
</dbReference>
<evidence type="ECO:0000256" key="1">
    <source>
        <dbReference type="ARBA" id="ARBA00009375"/>
    </source>
</evidence>
<reference evidence="9 10" key="1">
    <citation type="journal article" date="2011" name="Stand. Genomic Sci.">
        <title>Non-contiguous finished genome sequence of Bacteroides coprosuis type strain (PC139).</title>
        <authorList>
            <person name="Land M."/>
            <person name="Held B."/>
            <person name="Gronow S."/>
            <person name="Abt B."/>
            <person name="Lucas S."/>
            <person name="Del Rio T.G."/>
            <person name="Nolan M."/>
            <person name="Tice H."/>
            <person name="Cheng J.F."/>
            <person name="Pitluck S."/>
            <person name="Liolios K."/>
            <person name="Pagani I."/>
            <person name="Ivanova N."/>
            <person name="Mavromatis K."/>
            <person name="Mikhailova N."/>
            <person name="Pati A."/>
            <person name="Tapia R."/>
            <person name="Han C."/>
            <person name="Goodwin L."/>
            <person name="Chen A."/>
            <person name="Palaniappan K."/>
            <person name="Hauser L."/>
            <person name="Brambilla E.M."/>
            <person name="Rohde M."/>
            <person name="Goker M."/>
            <person name="Detter J.C."/>
            <person name="Woyke T."/>
            <person name="Bristow J."/>
            <person name="Eisen J.A."/>
            <person name="Markowitz V."/>
            <person name="Hugenholtz P."/>
            <person name="Kyrpides N.C."/>
            <person name="Klenk H.P."/>
            <person name="Lapidus A."/>
        </authorList>
    </citation>
    <scope>NUCLEOTIDE SEQUENCE</scope>
    <source>
        <strain evidence="9 10">DSM 18011</strain>
    </source>
</reference>
<evidence type="ECO:0000256" key="6">
    <source>
        <dbReference type="PIRSR" id="PIRSR001430-2"/>
    </source>
</evidence>
<comment type="catalytic activity">
    <reaction evidence="4 7">
        <text>uridine(38/39/40) in tRNA = pseudouridine(38/39/40) in tRNA</text>
        <dbReference type="Rhea" id="RHEA:22376"/>
        <dbReference type="Rhea" id="RHEA-COMP:10085"/>
        <dbReference type="Rhea" id="RHEA-COMP:10087"/>
        <dbReference type="ChEBI" id="CHEBI:65314"/>
        <dbReference type="ChEBI" id="CHEBI:65315"/>
        <dbReference type="EC" id="5.4.99.12"/>
    </reaction>
</comment>
<dbReference type="STRING" id="679937.Bcop_0773"/>
<keyword evidence="10" id="KW-1185">Reference proteome</keyword>
<dbReference type="InterPro" id="IPR020094">
    <property type="entry name" value="TruA/RsuA/RluB/E/F_N"/>
</dbReference>
<dbReference type="Proteomes" id="UP000018439">
    <property type="component" value="Chromosome"/>
</dbReference>
<name>F3ZT27_9BACE</name>
<evidence type="ECO:0000313" key="9">
    <source>
        <dbReference type="EMBL" id="EGJ70989.1"/>
    </source>
</evidence>
<dbReference type="PANTHER" id="PTHR11142:SF0">
    <property type="entry name" value="TRNA PSEUDOURIDINE SYNTHASE-LIKE 1"/>
    <property type="match status" value="1"/>
</dbReference>
<sequence length="260" mass="30336">MYFKSKIRMEVHRYFIYLSYDGSNYHGWQIQPNGSSVQECLMDALKMFLRKEIEVVGAGRTDAGVHAKQMIAHFDFERKLDVDKVCDKLNRILPHDIAIHKVIEVNKEAHARFDATARTYQYYITTRKDPFRRNYAYRLYQSLDILKMNEAAQILFEFEDFTSFSKLHSDTRTNLCTIMQAEWTEVDEHTLVFTIQANRFLRNMVRAIVGTLIEVGRGKISLEEFRKIIEEQDRGLAGASVPGQALFLIAVEYPESIFNL</sequence>
<evidence type="ECO:0000259" key="8">
    <source>
        <dbReference type="Pfam" id="PF01416"/>
    </source>
</evidence>
<dbReference type="HOGENOM" id="CLU_014673_0_1_10"/>
<dbReference type="Pfam" id="PF01416">
    <property type="entry name" value="PseudoU_synth_1"/>
    <property type="match status" value="2"/>
</dbReference>
<comment type="function">
    <text evidence="4">Formation of pseudouridine at positions 38, 39 and 40 in the anticodon stem and loop of transfer RNAs.</text>
</comment>
<dbReference type="PIRSF" id="PIRSF001430">
    <property type="entry name" value="tRNA_psdUrid_synth"/>
    <property type="match status" value="1"/>
</dbReference>
<dbReference type="EMBL" id="CM001167">
    <property type="protein sequence ID" value="EGJ70989.1"/>
    <property type="molecule type" value="Genomic_DNA"/>
</dbReference>
<dbReference type="PANTHER" id="PTHR11142">
    <property type="entry name" value="PSEUDOURIDYLATE SYNTHASE"/>
    <property type="match status" value="1"/>
</dbReference>
<dbReference type="AlphaFoldDB" id="F3ZT27"/>
<dbReference type="GO" id="GO:0003723">
    <property type="term" value="F:RNA binding"/>
    <property type="evidence" value="ECO:0007669"/>
    <property type="project" value="InterPro"/>
</dbReference>
<dbReference type="GO" id="GO:0031119">
    <property type="term" value="P:tRNA pseudouridine synthesis"/>
    <property type="evidence" value="ECO:0007669"/>
    <property type="project" value="UniProtKB-UniRule"/>
</dbReference>
<dbReference type="SUPFAM" id="SSF55120">
    <property type="entry name" value="Pseudouridine synthase"/>
    <property type="match status" value="1"/>
</dbReference>
<gene>
    <name evidence="4" type="primary">truA</name>
    <name evidence="9" type="ORF">Bcop_0773</name>
</gene>
<keyword evidence="3 4" id="KW-0413">Isomerase</keyword>
<feature type="domain" description="Pseudouridine synthase I TruA alpha/beta" evidence="8">
    <location>
        <begin position="19"/>
        <end position="114"/>
    </location>
</feature>
<keyword evidence="2 4" id="KW-0819">tRNA processing</keyword>
<dbReference type="InterPro" id="IPR020097">
    <property type="entry name" value="PsdUridine_synth_TruA_a/b_dom"/>
</dbReference>
<feature type="domain" description="Pseudouridine synthase I TruA alpha/beta" evidence="8">
    <location>
        <begin position="159"/>
        <end position="254"/>
    </location>
</feature>
<dbReference type="HAMAP" id="MF_00171">
    <property type="entry name" value="TruA"/>
    <property type="match status" value="1"/>
</dbReference>
<accession>F3ZT27</accession>
<dbReference type="GO" id="GO:0160147">
    <property type="term" value="F:tRNA pseudouridine(38-40) synthase activity"/>
    <property type="evidence" value="ECO:0007669"/>
    <property type="project" value="UniProtKB-EC"/>
</dbReference>
<feature type="binding site" evidence="4 6">
    <location>
        <position position="120"/>
    </location>
    <ligand>
        <name>substrate</name>
    </ligand>
</feature>
<evidence type="ECO:0000256" key="7">
    <source>
        <dbReference type="RuleBase" id="RU003792"/>
    </source>
</evidence>
<dbReference type="NCBIfam" id="TIGR00071">
    <property type="entry name" value="hisT_truA"/>
    <property type="match status" value="1"/>
</dbReference>
<dbReference type="EC" id="5.4.99.12" evidence="4"/>
<dbReference type="eggNOG" id="COG0101">
    <property type="taxonomic scope" value="Bacteria"/>
</dbReference>
<dbReference type="CDD" id="cd02570">
    <property type="entry name" value="PseudoU_synth_EcTruA"/>
    <property type="match status" value="1"/>
</dbReference>
<evidence type="ECO:0000313" key="10">
    <source>
        <dbReference type="Proteomes" id="UP000018439"/>
    </source>
</evidence>
<dbReference type="Gene3D" id="3.30.70.660">
    <property type="entry name" value="Pseudouridine synthase I, catalytic domain, C-terminal subdomain"/>
    <property type="match status" value="1"/>
</dbReference>
<comment type="caution">
    <text evidence="4">Lacks conserved residue(s) required for the propagation of feature annotation.</text>
</comment>
<comment type="similarity">
    <text evidence="1 4 7">Belongs to the tRNA pseudouridine synthase TruA family.</text>
</comment>